<dbReference type="PROSITE" id="PS50112">
    <property type="entry name" value="PAS"/>
    <property type="match status" value="1"/>
</dbReference>
<name>A0A5B9W2X7_9BACT</name>
<reference evidence="14 15" key="1">
    <citation type="submission" date="2019-08" db="EMBL/GenBank/DDBJ databases">
        <title>Deep-cultivation of Planctomycetes and their phenomic and genomic characterization uncovers novel biology.</title>
        <authorList>
            <person name="Wiegand S."/>
            <person name="Jogler M."/>
            <person name="Boedeker C."/>
            <person name="Pinto D."/>
            <person name="Vollmers J."/>
            <person name="Rivas-Marin E."/>
            <person name="Kohn T."/>
            <person name="Peeters S.H."/>
            <person name="Heuer A."/>
            <person name="Rast P."/>
            <person name="Oberbeckmann S."/>
            <person name="Bunk B."/>
            <person name="Jeske O."/>
            <person name="Meyerdierks A."/>
            <person name="Storesund J.E."/>
            <person name="Kallscheuer N."/>
            <person name="Luecker S."/>
            <person name="Lage O.M."/>
            <person name="Pohl T."/>
            <person name="Merkel B.J."/>
            <person name="Hornburger P."/>
            <person name="Mueller R.-W."/>
            <person name="Bruemmer F."/>
            <person name="Labrenz M."/>
            <person name="Spormann A.M."/>
            <person name="Op den Camp H."/>
            <person name="Overmann J."/>
            <person name="Amann R."/>
            <person name="Jetten M.S.M."/>
            <person name="Mascher T."/>
            <person name="Medema M.H."/>
            <person name="Devos D.P."/>
            <person name="Kaster A.-K."/>
            <person name="Ovreas L."/>
            <person name="Rohde M."/>
            <person name="Galperin M.Y."/>
            <person name="Jogler C."/>
        </authorList>
    </citation>
    <scope>NUCLEOTIDE SEQUENCE [LARGE SCALE GENOMIC DNA]</scope>
    <source>
        <strain evidence="14 15">OJF2</strain>
    </source>
</reference>
<dbReference type="KEGG" id="agv:OJF2_31400"/>
<dbReference type="Pfam" id="PF02518">
    <property type="entry name" value="HATPase_c"/>
    <property type="match status" value="1"/>
</dbReference>
<accession>A0A5B9W2X7</accession>
<feature type="region of interest" description="Disordered" evidence="8">
    <location>
        <begin position="145"/>
        <end position="171"/>
    </location>
</feature>
<dbReference type="InterPro" id="IPR003018">
    <property type="entry name" value="GAF"/>
</dbReference>
<dbReference type="Proteomes" id="UP000324233">
    <property type="component" value="Chromosome"/>
</dbReference>
<feature type="transmembrane region" description="Helical" evidence="9">
    <location>
        <begin position="28"/>
        <end position="50"/>
    </location>
</feature>
<evidence type="ECO:0000256" key="3">
    <source>
        <dbReference type="ARBA" id="ARBA00012438"/>
    </source>
</evidence>
<evidence type="ECO:0000259" key="12">
    <source>
        <dbReference type="PROSITE" id="PS50113"/>
    </source>
</evidence>
<dbReference type="Pfam" id="PF08448">
    <property type="entry name" value="PAS_4"/>
    <property type="match status" value="1"/>
</dbReference>
<feature type="coiled-coil region" evidence="7">
    <location>
        <begin position="569"/>
        <end position="596"/>
    </location>
</feature>
<evidence type="ECO:0000259" key="10">
    <source>
        <dbReference type="PROSITE" id="PS50109"/>
    </source>
</evidence>
<dbReference type="GO" id="GO:0000155">
    <property type="term" value="F:phosphorelay sensor kinase activity"/>
    <property type="evidence" value="ECO:0007669"/>
    <property type="project" value="InterPro"/>
</dbReference>
<dbReference type="InterPro" id="IPR036890">
    <property type="entry name" value="HATPase_C_sf"/>
</dbReference>
<dbReference type="InterPro" id="IPR000014">
    <property type="entry name" value="PAS"/>
</dbReference>
<dbReference type="PRINTS" id="PR00344">
    <property type="entry name" value="BCTRLSENSOR"/>
</dbReference>
<dbReference type="AlphaFoldDB" id="A0A5B9W2X7"/>
<dbReference type="SUPFAM" id="SSF158472">
    <property type="entry name" value="HAMP domain-like"/>
    <property type="match status" value="1"/>
</dbReference>
<feature type="domain" description="HAMP" evidence="13">
    <location>
        <begin position="339"/>
        <end position="393"/>
    </location>
</feature>
<dbReference type="Pfam" id="PF00672">
    <property type="entry name" value="HAMP"/>
    <property type="match status" value="1"/>
</dbReference>
<dbReference type="PROSITE" id="PS50113">
    <property type="entry name" value="PAC"/>
    <property type="match status" value="1"/>
</dbReference>
<dbReference type="InterPro" id="IPR004358">
    <property type="entry name" value="Sig_transdc_His_kin-like_C"/>
</dbReference>
<dbReference type="InterPro" id="IPR003660">
    <property type="entry name" value="HAMP_dom"/>
</dbReference>
<organism evidence="14 15">
    <name type="scientific">Aquisphaera giovannonii</name>
    <dbReference type="NCBI Taxonomy" id="406548"/>
    <lineage>
        <taxon>Bacteria</taxon>
        <taxon>Pseudomonadati</taxon>
        <taxon>Planctomycetota</taxon>
        <taxon>Planctomycetia</taxon>
        <taxon>Isosphaerales</taxon>
        <taxon>Isosphaeraceae</taxon>
        <taxon>Aquisphaera</taxon>
    </lineage>
</organism>
<dbReference type="EMBL" id="CP042997">
    <property type="protein sequence ID" value="QEH34599.1"/>
    <property type="molecule type" value="Genomic_DNA"/>
</dbReference>
<dbReference type="SMART" id="SM00065">
    <property type="entry name" value="GAF"/>
    <property type="match status" value="2"/>
</dbReference>
<keyword evidence="9" id="KW-0472">Membrane</keyword>
<dbReference type="CDD" id="cd00130">
    <property type="entry name" value="PAS"/>
    <property type="match status" value="1"/>
</dbReference>
<keyword evidence="15" id="KW-1185">Reference proteome</keyword>
<feature type="domain" description="PAC" evidence="12">
    <location>
        <begin position="675"/>
        <end position="728"/>
    </location>
</feature>
<evidence type="ECO:0000256" key="7">
    <source>
        <dbReference type="SAM" id="Coils"/>
    </source>
</evidence>
<dbReference type="Gene3D" id="1.10.8.500">
    <property type="entry name" value="HAMP domain in histidine kinase"/>
    <property type="match status" value="1"/>
</dbReference>
<dbReference type="Gene3D" id="3.30.450.40">
    <property type="match status" value="2"/>
</dbReference>
<feature type="domain" description="Histidine kinase" evidence="10">
    <location>
        <begin position="909"/>
        <end position="1161"/>
    </location>
</feature>
<dbReference type="SMART" id="SM00388">
    <property type="entry name" value="HisKA"/>
    <property type="match status" value="1"/>
</dbReference>
<dbReference type="SUPFAM" id="SSF55781">
    <property type="entry name" value="GAF domain-like"/>
    <property type="match status" value="2"/>
</dbReference>
<dbReference type="Gene3D" id="3.30.450.20">
    <property type="entry name" value="PAS domain"/>
    <property type="match status" value="2"/>
</dbReference>
<dbReference type="InterPro" id="IPR035965">
    <property type="entry name" value="PAS-like_dom_sf"/>
</dbReference>
<gene>
    <name evidence="14" type="primary">zraS_3</name>
    <name evidence="14" type="ORF">OJF2_31400</name>
</gene>
<dbReference type="SMART" id="SM00304">
    <property type="entry name" value="HAMP"/>
    <property type="match status" value="1"/>
</dbReference>
<keyword evidence="4" id="KW-0597">Phosphoprotein</keyword>
<dbReference type="CDD" id="cd00082">
    <property type="entry name" value="HisKA"/>
    <property type="match status" value="1"/>
</dbReference>
<dbReference type="PANTHER" id="PTHR43065:SF50">
    <property type="entry name" value="HISTIDINE KINASE"/>
    <property type="match status" value="1"/>
</dbReference>
<dbReference type="InterPro" id="IPR003661">
    <property type="entry name" value="HisK_dim/P_dom"/>
</dbReference>
<evidence type="ECO:0000259" key="11">
    <source>
        <dbReference type="PROSITE" id="PS50112"/>
    </source>
</evidence>
<protein>
    <recommendedName>
        <fullName evidence="3">histidine kinase</fullName>
        <ecNumber evidence="3">2.7.13.3</ecNumber>
    </recommendedName>
</protein>
<dbReference type="SMART" id="SM00387">
    <property type="entry name" value="HATPase_c"/>
    <property type="match status" value="1"/>
</dbReference>
<dbReference type="OrthoDB" id="9815750at2"/>
<dbReference type="InterPro" id="IPR005467">
    <property type="entry name" value="His_kinase_dom"/>
</dbReference>
<feature type="transmembrane region" description="Helical" evidence="9">
    <location>
        <begin position="318"/>
        <end position="338"/>
    </location>
</feature>
<dbReference type="NCBIfam" id="TIGR00229">
    <property type="entry name" value="sensory_box"/>
    <property type="match status" value="1"/>
</dbReference>
<comment type="subcellular location">
    <subcellularLocation>
        <location evidence="2">Membrane</location>
    </subcellularLocation>
</comment>
<dbReference type="CDD" id="cd06225">
    <property type="entry name" value="HAMP"/>
    <property type="match status" value="1"/>
</dbReference>
<dbReference type="Pfam" id="PF13185">
    <property type="entry name" value="GAF_2"/>
    <property type="match status" value="2"/>
</dbReference>
<dbReference type="EC" id="2.7.13.3" evidence="3"/>
<evidence type="ECO:0000256" key="4">
    <source>
        <dbReference type="ARBA" id="ARBA00022553"/>
    </source>
</evidence>
<dbReference type="Gene3D" id="3.30.565.10">
    <property type="entry name" value="Histidine kinase-like ATPase, C-terminal domain"/>
    <property type="match status" value="1"/>
</dbReference>
<evidence type="ECO:0000313" key="14">
    <source>
        <dbReference type="EMBL" id="QEH34599.1"/>
    </source>
</evidence>
<dbReference type="InterPro" id="IPR029016">
    <property type="entry name" value="GAF-like_dom_sf"/>
</dbReference>
<evidence type="ECO:0000256" key="5">
    <source>
        <dbReference type="ARBA" id="ARBA00022679"/>
    </source>
</evidence>
<dbReference type="SUPFAM" id="SSF55785">
    <property type="entry name" value="PYP-like sensor domain (PAS domain)"/>
    <property type="match status" value="1"/>
</dbReference>
<dbReference type="SMART" id="SM00091">
    <property type="entry name" value="PAS"/>
    <property type="match status" value="1"/>
</dbReference>
<dbReference type="InterPro" id="IPR003594">
    <property type="entry name" value="HATPase_dom"/>
</dbReference>
<evidence type="ECO:0000256" key="9">
    <source>
        <dbReference type="SAM" id="Phobius"/>
    </source>
</evidence>
<dbReference type="InterPro" id="IPR036097">
    <property type="entry name" value="HisK_dim/P_sf"/>
</dbReference>
<keyword evidence="6" id="KW-0418">Kinase</keyword>
<dbReference type="InterPro" id="IPR013656">
    <property type="entry name" value="PAS_4"/>
</dbReference>
<sequence length="1172" mass="126616">MGTLRNLIATPIDAAPEALRRQSIVLKLTLFVGLLVALTAGALISIGYVYTGRIFREQLRSRLSAVADDRRALLLTEIAHLEERIRTLASRYRLREALEHYLPGHGPPAGGASRGSPWSLDEVLDDTEGLLAFWIEDPDGRRLASSGPGELIGPFTGRRAPRGDAPDAADGPTLVGLPALVAGKSAALFRMAATTRSGEVVGSYMLVMDLAPVVAHIAAPRHLGETGEVLIGANAGGGDDIRYLFPPRLEPREVEFPRDRVPAMSRAVAGESGFMQTSDHGGRDVLASFEPVGYRGWGVVAKVNADEAYAPVRRLRRLLLGVGGLILALGLAASYAIARQHTRPIRKLAATADAIAGGDMQAASAIDVPPGDEVGTLAQAFRRMSQQISRSHADLERRIAARTRDLEAARDLLGALFEISTSRLDPRNIDKTFDSVLRSCRQLGYDLAMISLVDREAGVVRGVRGEGTMTGLVDLTVRPLGGSDILAEVVRSGRTVVIPDSCADPRCDQAAIALARFHGQIVLPLAGDEVMGTLQVATPEVLDPGRVDLRPLESLASHAARTLDALRHVEEIGRLNRDLEGQAAELKKSEAALREQTEILRSVLDCMREGVVVADRQGRPLVINPAAERRLGRGDHVGEGGRWRPLYDVYHPDRATPFATEDLPLYRAIRGEVIDLAELYIAHPSRRDGSWMLINARPLRGEGGEIRGGLVVFNDITRRKTGERRLAVQYAATRVLAESESLNEVSPAILEILGRDLDWDFGGFWRVDAGADRIRCSSTWRAPGADLSAFDGPTRAAAFARGEGLPGRVWESQRAAWIEDIAAEPAFPRASVAAAVGLRSAFAVPVSGRGDCLGVLEFFSRTPRARDDDLMEMATNLGRQIGQFIERQQIHSRMVQSEKLASLGMLSAGVAHEINNPLAYVANNLAVLERDMGSVLKLLALYDDAGEALAAHAPAVLEGVRRLDEECDFAYIRAHLEKILVSTRQGVKRVAEIVNNLRGFTRLDRAAVDQLDVHDALAAALEMIRGRLERRRIEVEEHLGDLPHIAASPVQINQVFLNLLVNAMQAVESARAEGGRIVLRTAALDGGDEVVIEIADNGCGIPPESLPHIFDPFFTTKKVGEGTGLGLSITHGIVQDHGGRIEVQSTPGEGTAFRIILPVARKPVARPAPSPS</sequence>
<dbReference type="SUPFAM" id="SSF47384">
    <property type="entry name" value="Homodimeric domain of signal transducing histidine kinase"/>
    <property type="match status" value="1"/>
</dbReference>
<keyword evidence="7" id="KW-0175">Coiled coil</keyword>
<dbReference type="Gene3D" id="1.10.287.130">
    <property type="match status" value="1"/>
</dbReference>
<comment type="catalytic activity">
    <reaction evidence="1">
        <text>ATP + protein L-histidine = ADP + protein N-phospho-L-histidine.</text>
        <dbReference type="EC" id="2.7.13.3"/>
    </reaction>
</comment>
<keyword evidence="5 14" id="KW-0808">Transferase</keyword>
<keyword evidence="9" id="KW-1133">Transmembrane helix</keyword>
<evidence type="ECO:0000256" key="8">
    <source>
        <dbReference type="SAM" id="MobiDB-lite"/>
    </source>
</evidence>
<evidence type="ECO:0000256" key="1">
    <source>
        <dbReference type="ARBA" id="ARBA00000085"/>
    </source>
</evidence>
<dbReference type="SUPFAM" id="SSF55874">
    <property type="entry name" value="ATPase domain of HSP90 chaperone/DNA topoisomerase II/histidine kinase"/>
    <property type="match status" value="1"/>
</dbReference>
<evidence type="ECO:0000256" key="6">
    <source>
        <dbReference type="ARBA" id="ARBA00022777"/>
    </source>
</evidence>
<dbReference type="PANTHER" id="PTHR43065">
    <property type="entry name" value="SENSOR HISTIDINE KINASE"/>
    <property type="match status" value="1"/>
</dbReference>
<dbReference type="PROSITE" id="PS50885">
    <property type="entry name" value="HAMP"/>
    <property type="match status" value="1"/>
</dbReference>
<dbReference type="RefSeq" id="WP_148594496.1">
    <property type="nucleotide sequence ID" value="NZ_CP042997.1"/>
</dbReference>
<feature type="domain" description="PAS" evidence="11">
    <location>
        <begin position="596"/>
        <end position="672"/>
    </location>
</feature>
<dbReference type="GO" id="GO:0016020">
    <property type="term" value="C:membrane"/>
    <property type="evidence" value="ECO:0007669"/>
    <property type="project" value="UniProtKB-SubCell"/>
</dbReference>
<evidence type="ECO:0000259" key="13">
    <source>
        <dbReference type="PROSITE" id="PS50885"/>
    </source>
</evidence>
<keyword evidence="9" id="KW-0812">Transmembrane</keyword>
<dbReference type="PROSITE" id="PS50109">
    <property type="entry name" value="HIS_KIN"/>
    <property type="match status" value="1"/>
</dbReference>
<evidence type="ECO:0000313" key="15">
    <source>
        <dbReference type="Proteomes" id="UP000324233"/>
    </source>
</evidence>
<evidence type="ECO:0000256" key="2">
    <source>
        <dbReference type="ARBA" id="ARBA00004370"/>
    </source>
</evidence>
<dbReference type="InterPro" id="IPR000700">
    <property type="entry name" value="PAS-assoc_C"/>
</dbReference>
<proteinExistence type="predicted"/>